<organism evidence="2 3">
    <name type="scientific">Panaeolus cyanescens</name>
    <dbReference type="NCBI Taxonomy" id="181874"/>
    <lineage>
        <taxon>Eukaryota</taxon>
        <taxon>Fungi</taxon>
        <taxon>Dikarya</taxon>
        <taxon>Basidiomycota</taxon>
        <taxon>Agaricomycotina</taxon>
        <taxon>Agaricomycetes</taxon>
        <taxon>Agaricomycetidae</taxon>
        <taxon>Agaricales</taxon>
        <taxon>Agaricineae</taxon>
        <taxon>Galeropsidaceae</taxon>
        <taxon>Panaeolus</taxon>
    </lineage>
</organism>
<dbReference type="STRING" id="181874.A0A409YY74"/>
<dbReference type="EMBL" id="NHTK01000266">
    <property type="protein sequence ID" value="PPR07918.1"/>
    <property type="molecule type" value="Genomic_DNA"/>
</dbReference>
<dbReference type="GO" id="GO:0016491">
    <property type="term" value="F:oxidoreductase activity"/>
    <property type="evidence" value="ECO:0007669"/>
    <property type="project" value="InterPro"/>
</dbReference>
<sequence>MASVKALFEPLQLGDITIKNRITMTAVTRNRAPDTYPTDLMKEYYVQRAKADAGLLVTEGTLISRQGTEWPLAPGIWDEKHIEGWKKIVDAVHEVGGHIYSQLWHVGRLAHPEAAEQKLAGTPVWAPSAISARGGKFRTIEGQPGYTTPTALPDPRTVIAEFKQAAINAKKAGFDGVELHGANGYIVTQFLDYNANQRTDEWGGSVENRARFGLEVLKELVSVFGRNVGLKLSPAGGYNDVGMPLEDTIATYSYFITEADKLGIAYVTLVRYSPNSDFMVDGKSRATHHDVFGTFRPFIKNAKVIVNADVTPEEGERLVSEGKADAIAIGFNFITHPDLVKRVRAGYPLDNIPDIPHLQTKTDSGDFSVGYTDYPFAKLD</sequence>
<dbReference type="PANTHER" id="PTHR22893">
    <property type="entry name" value="NADH OXIDOREDUCTASE-RELATED"/>
    <property type="match status" value="1"/>
</dbReference>
<name>A0A409YY74_9AGAR</name>
<dbReference type="AlphaFoldDB" id="A0A409YY74"/>
<comment type="caution">
    <text evidence="2">The sequence shown here is derived from an EMBL/GenBank/DDBJ whole genome shotgun (WGS) entry which is preliminary data.</text>
</comment>
<protein>
    <recommendedName>
        <fullName evidence="1">NADH:flavin oxidoreductase/NADH oxidase N-terminal domain-containing protein</fullName>
    </recommendedName>
</protein>
<evidence type="ECO:0000313" key="2">
    <source>
        <dbReference type="EMBL" id="PPR07918.1"/>
    </source>
</evidence>
<dbReference type="InterPro" id="IPR013785">
    <property type="entry name" value="Aldolase_TIM"/>
</dbReference>
<dbReference type="CDD" id="cd02933">
    <property type="entry name" value="OYE_like_FMN"/>
    <property type="match status" value="1"/>
</dbReference>
<dbReference type="InterPro" id="IPR045247">
    <property type="entry name" value="Oye-like"/>
</dbReference>
<accession>A0A409YY74</accession>
<dbReference type="OrthoDB" id="276546at2759"/>
<gene>
    <name evidence="2" type="ORF">CVT24_000898</name>
</gene>
<feature type="domain" description="NADH:flavin oxidoreductase/NADH oxidase N-terminal" evidence="1">
    <location>
        <begin position="7"/>
        <end position="349"/>
    </location>
</feature>
<dbReference type="InterPro" id="IPR001155">
    <property type="entry name" value="OxRdtase_FMN_N"/>
</dbReference>
<dbReference type="Proteomes" id="UP000284842">
    <property type="component" value="Unassembled WGS sequence"/>
</dbReference>
<dbReference type="PANTHER" id="PTHR22893:SF91">
    <property type="entry name" value="NADPH DEHYDROGENASE 2-RELATED"/>
    <property type="match status" value="1"/>
</dbReference>
<proteinExistence type="predicted"/>
<evidence type="ECO:0000313" key="3">
    <source>
        <dbReference type="Proteomes" id="UP000284842"/>
    </source>
</evidence>
<dbReference type="InParanoid" id="A0A409YY74"/>
<keyword evidence="3" id="KW-1185">Reference proteome</keyword>
<reference evidence="2 3" key="1">
    <citation type="journal article" date="2018" name="Evol. Lett.">
        <title>Horizontal gene cluster transfer increased hallucinogenic mushroom diversity.</title>
        <authorList>
            <person name="Reynolds H.T."/>
            <person name="Vijayakumar V."/>
            <person name="Gluck-Thaler E."/>
            <person name="Korotkin H.B."/>
            <person name="Matheny P.B."/>
            <person name="Slot J.C."/>
        </authorList>
    </citation>
    <scope>NUCLEOTIDE SEQUENCE [LARGE SCALE GENOMIC DNA]</scope>
    <source>
        <strain evidence="2 3">2629</strain>
    </source>
</reference>
<dbReference type="SUPFAM" id="SSF51395">
    <property type="entry name" value="FMN-linked oxidoreductases"/>
    <property type="match status" value="1"/>
</dbReference>
<dbReference type="GO" id="GO:0010181">
    <property type="term" value="F:FMN binding"/>
    <property type="evidence" value="ECO:0007669"/>
    <property type="project" value="InterPro"/>
</dbReference>
<evidence type="ECO:0000259" key="1">
    <source>
        <dbReference type="Pfam" id="PF00724"/>
    </source>
</evidence>
<dbReference type="Pfam" id="PF00724">
    <property type="entry name" value="Oxidored_FMN"/>
    <property type="match status" value="1"/>
</dbReference>
<dbReference type="Gene3D" id="3.20.20.70">
    <property type="entry name" value="Aldolase class I"/>
    <property type="match status" value="1"/>
</dbReference>